<dbReference type="EMBL" id="OD001391">
    <property type="protein sequence ID" value="CAD7401733.1"/>
    <property type="molecule type" value="Genomic_DNA"/>
</dbReference>
<evidence type="ECO:0000256" key="1">
    <source>
        <dbReference type="ARBA" id="ARBA00005968"/>
    </source>
</evidence>
<comment type="similarity">
    <text evidence="1">Belongs to the transglutaminase superfamily. Transglutaminase family.</text>
</comment>
<gene>
    <name evidence="3" type="ORF">TPSB3V08_LOCUS3233</name>
</gene>
<dbReference type="InterPro" id="IPR050779">
    <property type="entry name" value="Transglutaminase"/>
</dbReference>
<dbReference type="Pfam" id="PF01841">
    <property type="entry name" value="Transglut_core"/>
    <property type="match status" value="1"/>
</dbReference>
<dbReference type="InterPro" id="IPR008958">
    <property type="entry name" value="Transglutaminase_C"/>
</dbReference>
<dbReference type="InterPro" id="IPR036238">
    <property type="entry name" value="Transglutaminase_C_sf"/>
</dbReference>
<evidence type="ECO:0000313" key="3">
    <source>
        <dbReference type="EMBL" id="CAD7401733.1"/>
    </source>
</evidence>
<dbReference type="InterPro" id="IPR036985">
    <property type="entry name" value="Transglutaminase-like_sf"/>
</dbReference>
<evidence type="ECO:0000259" key="2">
    <source>
        <dbReference type="SMART" id="SM00460"/>
    </source>
</evidence>
<dbReference type="AlphaFoldDB" id="A0A7R9GY08"/>
<dbReference type="InterPro" id="IPR014756">
    <property type="entry name" value="Ig_E-set"/>
</dbReference>
<protein>
    <recommendedName>
        <fullName evidence="2">Transglutaminase-like domain-containing protein</fullName>
    </recommendedName>
</protein>
<dbReference type="Pfam" id="PF00927">
    <property type="entry name" value="Transglut_C"/>
    <property type="match status" value="2"/>
</dbReference>
<dbReference type="SUPFAM" id="SSF81296">
    <property type="entry name" value="E set domains"/>
    <property type="match status" value="1"/>
</dbReference>
<dbReference type="InterPro" id="IPR001102">
    <property type="entry name" value="Transglutaminase_N"/>
</dbReference>
<dbReference type="PANTHER" id="PTHR11590:SF40">
    <property type="entry name" value="HEMOCYTE PROTEIN-GLUTAMINE GAMMA-GLUTAMYLTRANSFERASE-LIKE PROTEIN"/>
    <property type="match status" value="1"/>
</dbReference>
<reference evidence="3" key="1">
    <citation type="submission" date="2020-11" db="EMBL/GenBank/DDBJ databases">
        <authorList>
            <person name="Tran Van P."/>
        </authorList>
    </citation>
    <scope>NUCLEOTIDE SEQUENCE</scope>
</reference>
<dbReference type="InterPro" id="IPR002931">
    <property type="entry name" value="Transglutaminase-like"/>
</dbReference>
<organism evidence="3">
    <name type="scientific">Timema poppense</name>
    <name type="common">Walking stick</name>
    <dbReference type="NCBI Taxonomy" id="170557"/>
    <lineage>
        <taxon>Eukaryota</taxon>
        <taxon>Metazoa</taxon>
        <taxon>Ecdysozoa</taxon>
        <taxon>Arthropoda</taxon>
        <taxon>Hexapoda</taxon>
        <taxon>Insecta</taxon>
        <taxon>Pterygota</taxon>
        <taxon>Neoptera</taxon>
        <taxon>Polyneoptera</taxon>
        <taxon>Phasmatodea</taxon>
        <taxon>Timematodea</taxon>
        <taxon>Timematoidea</taxon>
        <taxon>Timematidae</taxon>
        <taxon>Timema</taxon>
    </lineage>
</organism>
<dbReference type="SUPFAM" id="SSF49309">
    <property type="entry name" value="Transglutaminase, two C-terminal domains"/>
    <property type="match status" value="2"/>
</dbReference>
<proteinExistence type="inferred from homology"/>
<name>A0A7R9GY08_TIMPO</name>
<dbReference type="PANTHER" id="PTHR11590">
    <property type="entry name" value="PROTEIN-GLUTAMINE GAMMA-GLUTAMYLTRANSFERASE"/>
    <property type="match status" value="1"/>
</dbReference>
<dbReference type="Gene3D" id="3.90.260.10">
    <property type="entry name" value="Transglutaminase-like"/>
    <property type="match status" value="2"/>
</dbReference>
<sequence>MSKRPKDDCYERYVHRMMTRFNEDYHRRVRGHVSSDPESEEETGIGKVELEEVNPHLRGGRVENHLGKTPLCSPDRDSNLDLPVLSSRAQHDQRSLKPLKVLEVDTHPAKNSKENHTELYEIVHGYRPTAVLRRGFSFVLTLKFDREYEITKDIIKIKFGIGPYSVRRKNTLVCFVVTDKRRIELCSHTWDYKVIEKKDKTLSLMVHISVSAPVGRWILMVETSHVQLEGTRNVTEKTDLYILFNPWHKDESVGAGMPPEGLEEYLLKDTGKVWRGTADIPEGHPWVFGQFHHVVLPAITLLLAKFDMPCDIRGDPIELVRALSSINLVLPVISKPFQHESDALDHSATEEYQRLLTVQINARIGPTLMENRWASDYSGGKDPASWTGSVAIFETYLRTGRPVKYGQCWVVSALVVTGQHTLSKKKLPSTITPEPALREQQFSLFLAVLPSSPSPSYVRMRQTVKHHENPPPVHSTYIRTTISPSSAVDLSTASTLANYATETVCRAMGIPCRPVTVYQCGHDMGDSFVLNLHKRFNKMGDIRSWYEGGSCWVYHAWNDVWMERRDLCFGLGGWQAIDATRRSFRNDILSRESGPASVEAIKTNQKVHQYDTMFFISMLTGKVVHHYVDEAGSTTPIKCILDRMGRLVVTKHPILLDDNGEQDLQDITNEYKYTDCQTRKLPNCVAVFKGRDVIFTLVPMRRTEFGQAFTVAVKIQNNCDEERYITCALSINSVFYNAVVASGIKSINQELVVRPKDVGEVKVEVSFDDYYKRTVDEDLIKITALAIVGETKQIWSEDYYFLLYKPSLIFEFSKHPVLNEATIMSVTFRNHLKVSITDGTFVVEGSGLSNPKTIRIGDVGPDEQVTMSEEITPMRPDYLNMFATFSSKELRGVVGSTTVKVDQKEKWLTKFIKALKHK</sequence>
<dbReference type="Pfam" id="PF00868">
    <property type="entry name" value="Transglut_N"/>
    <property type="match status" value="1"/>
</dbReference>
<dbReference type="SMART" id="SM00460">
    <property type="entry name" value="TGc"/>
    <property type="match status" value="1"/>
</dbReference>
<accession>A0A7R9GY08</accession>
<dbReference type="GO" id="GO:0003810">
    <property type="term" value="F:protein-glutamine gamma-glutamyltransferase activity"/>
    <property type="evidence" value="ECO:0007669"/>
    <property type="project" value="InterPro"/>
</dbReference>
<feature type="domain" description="Transglutaminase-like" evidence="2">
    <location>
        <begin position="487"/>
        <end position="581"/>
    </location>
</feature>
<dbReference type="InterPro" id="IPR038765">
    <property type="entry name" value="Papain-like_cys_pep_sf"/>
</dbReference>
<dbReference type="Gene3D" id="2.60.40.10">
    <property type="entry name" value="Immunoglobulins"/>
    <property type="match status" value="3"/>
</dbReference>
<dbReference type="SUPFAM" id="SSF54001">
    <property type="entry name" value="Cysteine proteinases"/>
    <property type="match status" value="1"/>
</dbReference>
<dbReference type="InterPro" id="IPR013783">
    <property type="entry name" value="Ig-like_fold"/>
</dbReference>